<dbReference type="Gene3D" id="3.90.470.20">
    <property type="entry name" value="4'-phosphopantetheinyl transferase domain"/>
    <property type="match status" value="2"/>
</dbReference>
<name>A0A158GML6_9BURK</name>
<dbReference type="GO" id="GO:0019878">
    <property type="term" value="P:lysine biosynthetic process via aminoadipic acid"/>
    <property type="evidence" value="ECO:0007669"/>
    <property type="project" value="TreeGrafter"/>
</dbReference>
<dbReference type="Pfam" id="PF22624">
    <property type="entry name" value="AASDHPPT_N"/>
    <property type="match status" value="1"/>
</dbReference>
<evidence type="ECO:0000313" key="6">
    <source>
        <dbReference type="Proteomes" id="UP000054683"/>
    </source>
</evidence>
<evidence type="ECO:0000313" key="5">
    <source>
        <dbReference type="EMBL" id="SAL32849.1"/>
    </source>
</evidence>
<sequence>MDAPNDACELGLDIDVWLTFYDEITDEALLARLRSLLSEDERRQEARYHFADDRKRHVVTRSLVRSVLSHYADVSPADWTFSANAFGRPQIAGAQAGKEALRFNVSHTRGLIALGVTRGRELGVDVEHVSARRIGTGIAEHFFSPREAAALTQVAPERRQERFFEYWTLKESYIKARGMGMSISLDQFSFHFPHPGAVRLEMQPELGDNQARWSFWQYRPARDYLLAICAERLGGQAPRVRIHKTVPTVAVESLTLALLKSTEPIAE</sequence>
<dbReference type="GO" id="GO:0000287">
    <property type="term" value="F:magnesium ion binding"/>
    <property type="evidence" value="ECO:0007669"/>
    <property type="project" value="InterPro"/>
</dbReference>
<dbReference type="GO" id="GO:0005829">
    <property type="term" value="C:cytosol"/>
    <property type="evidence" value="ECO:0007669"/>
    <property type="project" value="TreeGrafter"/>
</dbReference>
<dbReference type="InterPro" id="IPR037143">
    <property type="entry name" value="4-PPantetheinyl_Trfase_dom_sf"/>
</dbReference>
<proteinExistence type="inferred from homology"/>
<evidence type="ECO:0000259" key="3">
    <source>
        <dbReference type="Pfam" id="PF01648"/>
    </source>
</evidence>
<reference evidence="5 6" key="1">
    <citation type="submission" date="2016-01" db="EMBL/GenBank/DDBJ databases">
        <authorList>
            <person name="Oliw E.H."/>
        </authorList>
    </citation>
    <scope>NUCLEOTIDE SEQUENCE [LARGE SCALE GENOMIC DNA]</scope>
    <source>
        <strain evidence="5">LMG 27134</strain>
    </source>
</reference>
<dbReference type="RefSeq" id="WP_062085681.1">
    <property type="nucleotide sequence ID" value="NZ_FCOK02000016.1"/>
</dbReference>
<dbReference type="GO" id="GO:0008897">
    <property type="term" value="F:holo-[acyl-carrier-protein] synthase activity"/>
    <property type="evidence" value="ECO:0007669"/>
    <property type="project" value="InterPro"/>
</dbReference>
<dbReference type="AlphaFoldDB" id="A0A158GML6"/>
<keyword evidence="2 5" id="KW-0808">Transferase</keyword>
<dbReference type="InterPro" id="IPR008278">
    <property type="entry name" value="4-PPantetheinyl_Trfase_dom"/>
</dbReference>
<organism evidence="5 6">
    <name type="scientific">Caballeronia udeis</name>
    <dbReference type="NCBI Taxonomy" id="1232866"/>
    <lineage>
        <taxon>Bacteria</taxon>
        <taxon>Pseudomonadati</taxon>
        <taxon>Pseudomonadota</taxon>
        <taxon>Betaproteobacteria</taxon>
        <taxon>Burkholderiales</taxon>
        <taxon>Burkholderiaceae</taxon>
        <taxon>Caballeronia</taxon>
    </lineage>
</organism>
<comment type="similarity">
    <text evidence="1">Belongs to the P-Pant transferase superfamily. Gsp/Sfp/HetI/AcpT family.</text>
</comment>
<dbReference type="InterPro" id="IPR055066">
    <property type="entry name" value="AASDHPPT_N"/>
</dbReference>
<feature type="domain" description="4'-phosphopantetheinyl transferase N-terminal" evidence="4">
    <location>
        <begin position="32"/>
        <end position="112"/>
    </location>
</feature>
<evidence type="ECO:0000259" key="4">
    <source>
        <dbReference type="Pfam" id="PF22624"/>
    </source>
</evidence>
<dbReference type="PANTHER" id="PTHR12215:SF10">
    <property type="entry name" value="L-AMINOADIPATE-SEMIALDEHYDE DEHYDROGENASE-PHOSPHOPANTETHEINYL TRANSFERASE"/>
    <property type="match status" value="1"/>
</dbReference>
<accession>A0A158GML6</accession>
<evidence type="ECO:0000256" key="1">
    <source>
        <dbReference type="ARBA" id="ARBA00010990"/>
    </source>
</evidence>
<protein>
    <submittedName>
        <fullName evidence="5">4'-phosphopantetheinyl transferase</fullName>
    </submittedName>
</protein>
<dbReference type="InterPro" id="IPR050559">
    <property type="entry name" value="P-Pant_transferase_sf"/>
</dbReference>
<dbReference type="Pfam" id="PF01648">
    <property type="entry name" value="ACPS"/>
    <property type="match status" value="1"/>
</dbReference>
<evidence type="ECO:0000256" key="2">
    <source>
        <dbReference type="ARBA" id="ARBA00022679"/>
    </source>
</evidence>
<dbReference type="PANTHER" id="PTHR12215">
    <property type="entry name" value="PHOSPHOPANTETHEINE TRANSFERASE"/>
    <property type="match status" value="1"/>
</dbReference>
<feature type="domain" description="4'-phosphopantetheinyl transferase" evidence="3">
    <location>
        <begin position="122"/>
        <end position="229"/>
    </location>
</feature>
<dbReference type="Proteomes" id="UP000054683">
    <property type="component" value="Unassembled WGS sequence"/>
</dbReference>
<gene>
    <name evidence="5" type="ORF">AWB69_02890</name>
</gene>
<dbReference type="SUPFAM" id="SSF56214">
    <property type="entry name" value="4'-phosphopantetheinyl transferase"/>
    <property type="match status" value="2"/>
</dbReference>
<dbReference type="EMBL" id="FCOK02000016">
    <property type="protein sequence ID" value="SAL32849.1"/>
    <property type="molecule type" value="Genomic_DNA"/>
</dbReference>